<feature type="region of interest" description="Disordered" evidence="1">
    <location>
        <begin position="1"/>
        <end position="60"/>
    </location>
</feature>
<evidence type="ECO:0000313" key="2">
    <source>
        <dbReference type="EMBL" id="GIJ01489.1"/>
    </source>
</evidence>
<keyword evidence="3" id="KW-1185">Reference proteome</keyword>
<dbReference type="EMBL" id="BOOY01000004">
    <property type="protein sequence ID" value="GIJ01489.1"/>
    <property type="molecule type" value="Genomic_DNA"/>
</dbReference>
<feature type="compositionally biased region" description="Basic and acidic residues" evidence="1">
    <location>
        <begin position="113"/>
        <end position="122"/>
    </location>
</feature>
<protein>
    <submittedName>
        <fullName evidence="2">Uncharacterized protein</fullName>
    </submittedName>
</protein>
<name>A0A8J3Y4T1_9ACTN</name>
<organism evidence="2 3">
    <name type="scientific">Spirilliplanes yamanashiensis</name>
    <dbReference type="NCBI Taxonomy" id="42233"/>
    <lineage>
        <taxon>Bacteria</taxon>
        <taxon>Bacillati</taxon>
        <taxon>Actinomycetota</taxon>
        <taxon>Actinomycetes</taxon>
        <taxon>Micromonosporales</taxon>
        <taxon>Micromonosporaceae</taxon>
        <taxon>Spirilliplanes</taxon>
    </lineage>
</organism>
<evidence type="ECO:0000313" key="3">
    <source>
        <dbReference type="Proteomes" id="UP000652013"/>
    </source>
</evidence>
<feature type="region of interest" description="Disordered" evidence="1">
    <location>
        <begin position="102"/>
        <end position="122"/>
    </location>
</feature>
<evidence type="ECO:0000256" key="1">
    <source>
        <dbReference type="SAM" id="MobiDB-lite"/>
    </source>
</evidence>
<dbReference type="RefSeq" id="WP_203936811.1">
    <property type="nucleotide sequence ID" value="NZ_BAAAGJ010000005.1"/>
</dbReference>
<proteinExistence type="predicted"/>
<accession>A0A8J3Y4T1</accession>
<feature type="compositionally biased region" description="Basic and acidic residues" evidence="1">
    <location>
        <begin position="17"/>
        <end position="35"/>
    </location>
</feature>
<gene>
    <name evidence="2" type="ORF">Sya03_08410</name>
</gene>
<dbReference type="Proteomes" id="UP000652013">
    <property type="component" value="Unassembled WGS sequence"/>
</dbReference>
<sequence length="122" mass="13361">MAEQERPGQGDGEPDGADGRREETAQPDADRREVGEPTGGGDGGERRSAWEPTAEPPDGVDVLVWRLAYQLYTDHRAHTDNFCVTCRQFWPCSVRRFAESALTNALNPGGRKHNGEAGPERG</sequence>
<dbReference type="AlphaFoldDB" id="A0A8J3Y4T1"/>
<comment type="caution">
    <text evidence="2">The sequence shown here is derived from an EMBL/GenBank/DDBJ whole genome shotgun (WGS) entry which is preliminary data.</text>
</comment>
<reference evidence="2" key="1">
    <citation type="submission" date="2021-01" db="EMBL/GenBank/DDBJ databases">
        <title>Whole genome shotgun sequence of Spirilliplanes yamanashiensis NBRC 15828.</title>
        <authorList>
            <person name="Komaki H."/>
            <person name="Tamura T."/>
        </authorList>
    </citation>
    <scope>NUCLEOTIDE SEQUENCE</scope>
    <source>
        <strain evidence="2">NBRC 15828</strain>
    </source>
</reference>